<dbReference type="AlphaFoldDB" id="A0A9P6NFW1"/>
<evidence type="ECO:0000313" key="2">
    <source>
        <dbReference type="EMBL" id="KAG0146130.1"/>
    </source>
</evidence>
<dbReference type="InterPro" id="IPR022234">
    <property type="entry name" value="DUF3759"/>
</dbReference>
<sequence>MGFFGHESQESKEWQEFNDIQQSGYEPERHKAKISHELISGAAAFEAAKAWEDHKKKNGEPEDHAKAKEVAAGLAGVFVDRFVETHGLDFVDRERVKHDAKRRVESAIDENGY</sequence>
<accession>A0A9P6NFW1</accession>
<feature type="region of interest" description="Disordered" evidence="1">
    <location>
        <begin position="1"/>
        <end position="29"/>
    </location>
</feature>
<dbReference type="OrthoDB" id="9895617at2759"/>
<organism evidence="2 3">
    <name type="scientific">Cronartium quercuum f. sp. fusiforme G11</name>
    <dbReference type="NCBI Taxonomy" id="708437"/>
    <lineage>
        <taxon>Eukaryota</taxon>
        <taxon>Fungi</taxon>
        <taxon>Dikarya</taxon>
        <taxon>Basidiomycota</taxon>
        <taxon>Pucciniomycotina</taxon>
        <taxon>Pucciniomycetes</taxon>
        <taxon>Pucciniales</taxon>
        <taxon>Coleosporiaceae</taxon>
        <taxon>Cronartium</taxon>
    </lineage>
</organism>
<name>A0A9P6NFW1_9BASI</name>
<dbReference type="Pfam" id="PF12585">
    <property type="entry name" value="DUF3759"/>
    <property type="match status" value="1"/>
</dbReference>
<dbReference type="EMBL" id="MU167265">
    <property type="protein sequence ID" value="KAG0146130.1"/>
    <property type="molecule type" value="Genomic_DNA"/>
</dbReference>
<dbReference type="PANTHER" id="PTHR37450:SF1">
    <property type="entry name" value="CIPC PROTEIN"/>
    <property type="match status" value="1"/>
</dbReference>
<keyword evidence="3" id="KW-1185">Reference proteome</keyword>
<comment type="caution">
    <text evidence="2">The sequence shown here is derived from an EMBL/GenBank/DDBJ whole genome shotgun (WGS) entry which is preliminary data.</text>
</comment>
<dbReference type="PANTHER" id="PTHR37450">
    <property type="entry name" value="CIPC PROTEIN"/>
    <property type="match status" value="1"/>
</dbReference>
<evidence type="ECO:0000256" key="1">
    <source>
        <dbReference type="SAM" id="MobiDB-lite"/>
    </source>
</evidence>
<dbReference type="Proteomes" id="UP000886653">
    <property type="component" value="Unassembled WGS sequence"/>
</dbReference>
<proteinExistence type="predicted"/>
<reference evidence="2" key="1">
    <citation type="submission" date="2013-11" db="EMBL/GenBank/DDBJ databases">
        <title>Genome sequence of the fusiform rust pathogen reveals effectors for host alternation and coevolution with pine.</title>
        <authorList>
            <consortium name="DOE Joint Genome Institute"/>
            <person name="Smith K."/>
            <person name="Pendleton A."/>
            <person name="Kubisiak T."/>
            <person name="Anderson C."/>
            <person name="Salamov A."/>
            <person name="Aerts A."/>
            <person name="Riley R."/>
            <person name="Clum A."/>
            <person name="Lindquist E."/>
            <person name="Ence D."/>
            <person name="Campbell M."/>
            <person name="Kronenberg Z."/>
            <person name="Feau N."/>
            <person name="Dhillon B."/>
            <person name="Hamelin R."/>
            <person name="Burleigh J."/>
            <person name="Smith J."/>
            <person name="Yandell M."/>
            <person name="Nelson C."/>
            <person name="Grigoriev I."/>
            <person name="Davis J."/>
        </authorList>
    </citation>
    <scope>NUCLEOTIDE SEQUENCE</scope>
    <source>
        <strain evidence="2">G11</strain>
    </source>
</reference>
<gene>
    <name evidence="2" type="ORF">CROQUDRAFT_671328</name>
</gene>
<evidence type="ECO:0000313" key="3">
    <source>
        <dbReference type="Proteomes" id="UP000886653"/>
    </source>
</evidence>
<protein>
    <submittedName>
        <fullName evidence="2">Uncharacterized protein</fullName>
    </submittedName>
</protein>